<feature type="transmembrane region" description="Helical" evidence="7">
    <location>
        <begin position="114"/>
        <end position="134"/>
    </location>
</feature>
<evidence type="ECO:0000256" key="2">
    <source>
        <dbReference type="ARBA" id="ARBA00022692"/>
    </source>
</evidence>
<keyword evidence="4 7" id="KW-0472">Membrane</keyword>
<comment type="caution">
    <text evidence="9">The sequence shown here is derived from an EMBL/GenBank/DDBJ whole genome shotgun (WGS) entry which is preliminary data.</text>
</comment>
<dbReference type="InterPro" id="IPR049326">
    <property type="entry name" value="Rhodopsin_dom_fungi"/>
</dbReference>
<dbReference type="Proteomes" id="UP001295794">
    <property type="component" value="Unassembled WGS sequence"/>
</dbReference>
<gene>
    <name evidence="9" type="ORF">MYCIT1_LOCUS10055</name>
    <name evidence="10" type="ORF">MYCIT1_LOCUS20220</name>
    <name evidence="11" type="ORF">MYCIT1_LOCUS20248</name>
</gene>
<name>A0AAD2H4L1_9AGAR</name>
<feature type="transmembrane region" description="Helical" evidence="7">
    <location>
        <begin position="78"/>
        <end position="102"/>
    </location>
</feature>
<protein>
    <recommendedName>
        <fullName evidence="8">Rhodopsin domain-containing protein</fullName>
    </recommendedName>
</protein>
<dbReference type="PANTHER" id="PTHR33048:SF19">
    <property type="entry name" value="MEMBRANE PROTEIN PTH11-LIKE, PUTATIVE (AFU_ORTHOLOGUE AFUA_1G14080)-RELATED"/>
    <property type="match status" value="1"/>
</dbReference>
<evidence type="ECO:0000313" key="12">
    <source>
        <dbReference type="Proteomes" id="UP001295794"/>
    </source>
</evidence>
<comment type="similarity">
    <text evidence="5">Belongs to the SAT4 family.</text>
</comment>
<evidence type="ECO:0000259" key="8">
    <source>
        <dbReference type="Pfam" id="PF20684"/>
    </source>
</evidence>
<evidence type="ECO:0000256" key="7">
    <source>
        <dbReference type="SAM" id="Phobius"/>
    </source>
</evidence>
<evidence type="ECO:0000256" key="3">
    <source>
        <dbReference type="ARBA" id="ARBA00022989"/>
    </source>
</evidence>
<dbReference type="EMBL" id="CAVNYO010000398">
    <property type="protein sequence ID" value="CAK5273649.1"/>
    <property type="molecule type" value="Genomic_DNA"/>
</dbReference>
<feature type="transmembrane region" description="Helical" evidence="7">
    <location>
        <begin position="191"/>
        <end position="213"/>
    </location>
</feature>
<dbReference type="Pfam" id="PF20684">
    <property type="entry name" value="Fung_rhodopsin"/>
    <property type="match status" value="1"/>
</dbReference>
<dbReference type="GO" id="GO:0016020">
    <property type="term" value="C:membrane"/>
    <property type="evidence" value="ECO:0007669"/>
    <property type="project" value="UniProtKB-SubCell"/>
</dbReference>
<comment type="subcellular location">
    <subcellularLocation>
        <location evidence="1">Membrane</location>
        <topology evidence="1">Multi-pass membrane protein</topology>
    </subcellularLocation>
</comment>
<evidence type="ECO:0000313" key="10">
    <source>
        <dbReference type="EMBL" id="CAK5273635.1"/>
    </source>
</evidence>
<evidence type="ECO:0000256" key="4">
    <source>
        <dbReference type="ARBA" id="ARBA00023136"/>
    </source>
</evidence>
<proteinExistence type="inferred from homology"/>
<dbReference type="AlphaFoldDB" id="A0AAD2H4L1"/>
<evidence type="ECO:0000313" key="11">
    <source>
        <dbReference type="EMBL" id="CAK5273649.1"/>
    </source>
</evidence>
<feature type="transmembrane region" description="Helical" evidence="7">
    <location>
        <begin position="15"/>
        <end position="33"/>
    </location>
</feature>
<evidence type="ECO:0000256" key="5">
    <source>
        <dbReference type="ARBA" id="ARBA00038359"/>
    </source>
</evidence>
<reference evidence="9" key="1">
    <citation type="submission" date="2023-11" db="EMBL/GenBank/DDBJ databases">
        <authorList>
            <person name="De Vega J J."/>
            <person name="De Vega J J."/>
        </authorList>
    </citation>
    <scope>NUCLEOTIDE SEQUENCE</scope>
</reference>
<evidence type="ECO:0000256" key="6">
    <source>
        <dbReference type="SAM" id="MobiDB-lite"/>
    </source>
</evidence>
<feature type="domain" description="Rhodopsin" evidence="8">
    <location>
        <begin position="30"/>
        <end position="241"/>
    </location>
</feature>
<organism evidence="9 12">
    <name type="scientific">Mycena citricolor</name>
    <dbReference type="NCBI Taxonomy" id="2018698"/>
    <lineage>
        <taxon>Eukaryota</taxon>
        <taxon>Fungi</taxon>
        <taxon>Dikarya</taxon>
        <taxon>Basidiomycota</taxon>
        <taxon>Agaricomycotina</taxon>
        <taxon>Agaricomycetes</taxon>
        <taxon>Agaricomycetidae</taxon>
        <taxon>Agaricales</taxon>
        <taxon>Marasmiineae</taxon>
        <taxon>Mycenaceae</taxon>
        <taxon>Mycena</taxon>
    </lineage>
</organism>
<dbReference type="EMBL" id="CAVNYO010000124">
    <property type="protein sequence ID" value="CAK5267497.1"/>
    <property type="molecule type" value="Genomic_DNA"/>
</dbReference>
<dbReference type="PANTHER" id="PTHR33048">
    <property type="entry name" value="PTH11-LIKE INTEGRAL MEMBRANE PROTEIN (AFU_ORTHOLOGUE AFUA_5G11245)"/>
    <property type="match status" value="1"/>
</dbReference>
<feature type="transmembrane region" description="Helical" evidence="7">
    <location>
        <begin position="154"/>
        <end position="179"/>
    </location>
</feature>
<keyword evidence="12" id="KW-1185">Reference proteome</keyword>
<keyword evidence="2 7" id="KW-0812">Transmembrane</keyword>
<sequence>MTAFDASNPLVEMKITSAVCSSIAIASTICRLYRRRHRLWADDAWVLVAFVALLIQIVAVFLHVPMPNHLPRKEGVAVYYLMAATFYIIIWSSRLSILFSLVRLDPDQRRRRRLTWIAVPFTGAIVFFLAQLLWTCEPEPSWKKAPNPQCKLPLQVALCQLITDVIADAILLVAPIPLFRCLSDRPLRRKLTIIFSTCVVTTIVSLVHAAFILRNGGVKVVISALVEDCMSLVVANLPVVVTAFVNMDQADTQDHITTTTATLHFNTLPRFAINPSTTMRDTAVDLPQAEIGLAGHARGDKATKKTNSISWEPALRREDKANSTFSETVHPETS</sequence>
<dbReference type="InterPro" id="IPR052337">
    <property type="entry name" value="SAT4-like"/>
</dbReference>
<evidence type="ECO:0000256" key="1">
    <source>
        <dbReference type="ARBA" id="ARBA00004141"/>
    </source>
</evidence>
<feature type="region of interest" description="Disordered" evidence="6">
    <location>
        <begin position="302"/>
        <end position="334"/>
    </location>
</feature>
<feature type="transmembrane region" description="Helical" evidence="7">
    <location>
        <begin position="45"/>
        <end position="66"/>
    </location>
</feature>
<dbReference type="EMBL" id="CAVNYO010000397">
    <property type="protein sequence ID" value="CAK5273635.1"/>
    <property type="molecule type" value="Genomic_DNA"/>
</dbReference>
<accession>A0AAD2H4L1</accession>
<keyword evidence="3 7" id="KW-1133">Transmembrane helix</keyword>
<evidence type="ECO:0000313" key="9">
    <source>
        <dbReference type="EMBL" id="CAK5267497.1"/>
    </source>
</evidence>